<dbReference type="AlphaFoldDB" id="A0A3B9KX31"/>
<reference evidence="5 6" key="1">
    <citation type="journal article" date="2018" name="Nat. Biotechnol.">
        <title>A standardized bacterial taxonomy based on genome phylogeny substantially revises the tree of life.</title>
        <authorList>
            <person name="Parks D.H."/>
            <person name="Chuvochina M."/>
            <person name="Waite D.W."/>
            <person name="Rinke C."/>
            <person name="Skarshewski A."/>
            <person name="Chaumeil P.A."/>
            <person name="Hugenholtz P."/>
        </authorList>
    </citation>
    <scope>NUCLEOTIDE SEQUENCE [LARGE SCALE GENOMIC DNA]</scope>
    <source>
        <strain evidence="5">UBA8557</strain>
    </source>
</reference>
<feature type="domain" description="Outer membrane protein assembly factor BamE" evidence="4">
    <location>
        <begin position="60"/>
        <end position="127"/>
    </location>
</feature>
<sequence length="147" mass="16418">MDKVAKSLASISLITTLAASGLPVFAQSNPVDPVSNPQLLEYADVAVLPKEMDPPFVRQGQILDPSALHVIDVGTTQDVVRSVLGEPDLVDAREAWEYNLQFVMPKSENYLICQYKVVFDTDRLVRETVWRRRQCSQIAAMGKRVDD</sequence>
<evidence type="ECO:0000313" key="6">
    <source>
        <dbReference type="Proteomes" id="UP000259173"/>
    </source>
</evidence>
<evidence type="ECO:0000256" key="1">
    <source>
        <dbReference type="ARBA" id="ARBA00022729"/>
    </source>
</evidence>
<keyword evidence="2" id="KW-0472">Membrane</keyword>
<dbReference type="EMBL" id="DMBR01000048">
    <property type="protein sequence ID" value="HAE93241.1"/>
    <property type="molecule type" value="Genomic_DNA"/>
</dbReference>
<proteinExistence type="predicted"/>
<dbReference type="GO" id="GO:0019867">
    <property type="term" value="C:outer membrane"/>
    <property type="evidence" value="ECO:0007669"/>
    <property type="project" value="InterPro"/>
</dbReference>
<dbReference type="Pfam" id="PF04355">
    <property type="entry name" value="BamE"/>
    <property type="match status" value="1"/>
</dbReference>
<dbReference type="Proteomes" id="UP000259173">
    <property type="component" value="Unassembled WGS sequence"/>
</dbReference>
<evidence type="ECO:0000313" key="5">
    <source>
        <dbReference type="EMBL" id="HAE93241.1"/>
    </source>
</evidence>
<keyword evidence="5" id="KW-0969">Cilium</keyword>
<keyword evidence="1 3" id="KW-0732">Signal</keyword>
<evidence type="ECO:0000259" key="4">
    <source>
        <dbReference type="Pfam" id="PF04355"/>
    </source>
</evidence>
<feature type="chain" id="PRO_5017811475" evidence="3">
    <location>
        <begin position="27"/>
        <end position="147"/>
    </location>
</feature>
<keyword evidence="5" id="KW-0966">Cell projection</keyword>
<accession>A0A3B9KX31</accession>
<keyword evidence="5" id="KW-0282">Flagellum</keyword>
<evidence type="ECO:0000256" key="2">
    <source>
        <dbReference type="ARBA" id="ARBA00023136"/>
    </source>
</evidence>
<name>A0A3B9KX31_9PROT</name>
<dbReference type="InterPro" id="IPR037873">
    <property type="entry name" value="BamE-like"/>
</dbReference>
<organism evidence="5 6">
    <name type="scientific">Hyphomonas atlantica</name>
    <dbReference type="NCBI Taxonomy" id="1280948"/>
    <lineage>
        <taxon>Bacteria</taxon>
        <taxon>Pseudomonadati</taxon>
        <taxon>Pseudomonadota</taxon>
        <taxon>Alphaproteobacteria</taxon>
        <taxon>Hyphomonadales</taxon>
        <taxon>Hyphomonadaceae</taxon>
        <taxon>Hyphomonas</taxon>
    </lineage>
</organism>
<protein>
    <submittedName>
        <fullName evidence="5">Flagellar motor protein MotB</fullName>
    </submittedName>
</protein>
<feature type="signal peptide" evidence="3">
    <location>
        <begin position="1"/>
        <end position="26"/>
    </location>
</feature>
<comment type="caution">
    <text evidence="5">The sequence shown here is derived from an EMBL/GenBank/DDBJ whole genome shotgun (WGS) entry which is preliminary data.</text>
</comment>
<evidence type="ECO:0000256" key="3">
    <source>
        <dbReference type="SAM" id="SignalP"/>
    </source>
</evidence>
<dbReference type="Gene3D" id="3.30.1450.10">
    <property type="match status" value="1"/>
</dbReference>
<dbReference type="InterPro" id="IPR007450">
    <property type="entry name" value="BamE_dom"/>
</dbReference>
<gene>
    <name evidence="5" type="ORF">DCG65_01685</name>
</gene>